<dbReference type="InterPro" id="IPR001283">
    <property type="entry name" value="CRISP-related"/>
</dbReference>
<protein>
    <recommendedName>
        <fullName evidence="2">Cysteine-rich venom protein</fullName>
    </recommendedName>
</protein>
<evidence type="ECO:0000256" key="1">
    <source>
        <dbReference type="ARBA" id="ARBA00009169"/>
    </source>
</evidence>
<dbReference type="CDD" id="cd05380">
    <property type="entry name" value="CAP_euk"/>
    <property type="match status" value="1"/>
</dbReference>
<dbReference type="PANTHER" id="PTHR10334">
    <property type="entry name" value="CYSTEINE-RICH SECRETORY PROTEIN-RELATED"/>
    <property type="match status" value="1"/>
</dbReference>
<dbReference type="PRINTS" id="PR00838">
    <property type="entry name" value="V5ALLERGEN"/>
</dbReference>
<evidence type="ECO:0000256" key="2">
    <source>
        <dbReference type="ARBA" id="ARBA00032745"/>
    </source>
</evidence>
<feature type="domain" description="SCP" evidence="4">
    <location>
        <begin position="34"/>
        <end position="188"/>
    </location>
</feature>
<feature type="chain" id="PRO_5024983779" description="Cysteine-rich venom protein" evidence="3">
    <location>
        <begin position="22"/>
        <end position="214"/>
    </location>
</feature>
<dbReference type="InterPro" id="IPR014044">
    <property type="entry name" value="CAP_dom"/>
</dbReference>
<evidence type="ECO:0000256" key="3">
    <source>
        <dbReference type="SAM" id="SignalP"/>
    </source>
</evidence>
<accession>A0A646QC11</accession>
<dbReference type="SMART" id="SM00198">
    <property type="entry name" value="SCP"/>
    <property type="match status" value="1"/>
</dbReference>
<keyword evidence="3" id="KW-0732">Signal</keyword>
<dbReference type="Gene3D" id="3.40.33.10">
    <property type="entry name" value="CAP"/>
    <property type="match status" value="1"/>
</dbReference>
<dbReference type="EMBL" id="GHBY01000026">
    <property type="protein sequence ID" value="MUP40203.1"/>
    <property type="molecule type" value="Transcribed_RNA"/>
</dbReference>
<organism evidence="5">
    <name type="scientific">Hemiscolopendra marginata</name>
    <dbReference type="NCBI Taxonomy" id="943146"/>
    <lineage>
        <taxon>Eukaryota</taxon>
        <taxon>Metazoa</taxon>
        <taxon>Ecdysozoa</taxon>
        <taxon>Arthropoda</taxon>
        <taxon>Myriapoda</taxon>
        <taxon>Chilopoda</taxon>
        <taxon>Pleurostigmophora</taxon>
        <taxon>Scolopendromorpha</taxon>
        <taxon>Scolopendridae</taxon>
        <taxon>Hemiscolopendra</taxon>
    </lineage>
</organism>
<evidence type="ECO:0000259" key="4">
    <source>
        <dbReference type="SMART" id="SM00198"/>
    </source>
</evidence>
<dbReference type="InterPro" id="IPR002413">
    <property type="entry name" value="V5_allergen-like"/>
</dbReference>
<dbReference type="Pfam" id="PF00188">
    <property type="entry name" value="CAP"/>
    <property type="match status" value="1"/>
</dbReference>
<feature type="signal peptide" evidence="3">
    <location>
        <begin position="1"/>
        <end position="21"/>
    </location>
</feature>
<dbReference type="PROSITE" id="PS51257">
    <property type="entry name" value="PROKAR_LIPOPROTEIN"/>
    <property type="match status" value="1"/>
</dbReference>
<dbReference type="AlphaFoldDB" id="A0A646QC11"/>
<dbReference type="InterPro" id="IPR035940">
    <property type="entry name" value="CAP_sf"/>
</dbReference>
<comment type="similarity">
    <text evidence="1">Belongs to the CRISP family. Venom allergen 5-like subfamily.</text>
</comment>
<sequence length="214" mass="24031">MKSNTWFITVFLLLSCNLLLGDTCKIIEKGFDATAKATILDLHNKARQKVANGLESRQPTASNMKELKWNDELALAAQDWAEGCNDNHPPDNRRHTTTFKNYGQNYYGGFGSDIIKHVGVAVKMWYDEVRDLNPNTVSSYDGNFRLYGHYTTMIWGETAFIGCGYVKEATGDRVNIFCNYAPTDYFVGTPIYKVGTTASKCKNGKSTRYNGLCN</sequence>
<dbReference type="SUPFAM" id="SSF55797">
    <property type="entry name" value="PR-1-like"/>
    <property type="match status" value="1"/>
</dbReference>
<name>A0A646QC11_9MYRI</name>
<proteinExistence type="inferred from homology"/>
<reference evidence="5" key="1">
    <citation type="submission" date="2018-11" db="EMBL/GenBank/DDBJ databases">
        <title>Venom-gland transcriptomics and venom proteomics of the Florida green centipede (Hemiscolopendra marginata) reveal sex-based variation in a centipede venom.</title>
        <authorList>
            <person name="Nystrom G.S."/>
            <person name="Ward M.J."/>
            <person name="Ellsworth S.A."/>
            <person name="Rokyta D.R."/>
        </authorList>
    </citation>
    <scope>NUCLEOTIDE SEQUENCE</scope>
    <source>
        <tissue evidence="5">Venom gland</tissue>
    </source>
</reference>
<dbReference type="PRINTS" id="PR00837">
    <property type="entry name" value="V5TPXLIKE"/>
</dbReference>
<evidence type="ECO:0000313" key="5">
    <source>
        <dbReference type="EMBL" id="MUP40203.1"/>
    </source>
</evidence>